<dbReference type="PANTHER" id="PTHR10336:SF158">
    <property type="entry name" value="PHOSPHOINOSITIDE PHOSPHOLIPASE C"/>
    <property type="match status" value="1"/>
</dbReference>
<dbReference type="InterPro" id="IPR011992">
    <property type="entry name" value="EF-hand-dom_pair"/>
</dbReference>
<comment type="subcellular location">
    <subcellularLocation>
        <location evidence="3">Cell membrane</location>
        <topology evidence="3">Peripheral membrane protein</topology>
    </subcellularLocation>
</comment>
<comment type="caution">
    <text evidence="14">The sequence shown here is derived from an EMBL/GenBank/DDBJ whole genome shotgun (WGS) entry which is preliminary data.</text>
</comment>
<comment type="catalytic activity">
    <reaction evidence="1 11">
        <text>a 1,2-diacyl-sn-glycero-3-phospho-(1D-myo-inositol-4,5-bisphosphate) + H2O = 1D-myo-inositol 1,4,5-trisphosphate + a 1,2-diacyl-sn-glycerol + H(+)</text>
        <dbReference type="Rhea" id="RHEA:33179"/>
        <dbReference type="ChEBI" id="CHEBI:15377"/>
        <dbReference type="ChEBI" id="CHEBI:15378"/>
        <dbReference type="ChEBI" id="CHEBI:17815"/>
        <dbReference type="ChEBI" id="CHEBI:58456"/>
        <dbReference type="ChEBI" id="CHEBI:203600"/>
        <dbReference type="EC" id="3.1.4.11"/>
    </reaction>
</comment>
<dbReference type="InterPro" id="IPR017946">
    <property type="entry name" value="PLC-like_Pdiesterase_TIM-brl"/>
</dbReference>
<feature type="domain" description="C2" evidence="12">
    <location>
        <begin position="435"/>
        <end position="565"/>
    </location>
</feature>
<keyword evidence="8 11" id="KW-0443">Lipid metabolism</keyword>
<dbReference type="SUPFAM" id="SSF47473">
    <property type="entry name" value="EF-hand"/>
    <property type="match status" value="1"/>
</dbReference>
<gene>
    <name evidence="14" type="ORF">OLEA9_A047992</name>
</gene>
<dbReference type="GO" id="GO:0048015">
    <property type="term" value="P:phosphatidylinositol-mediated signaling"/>
    <property type="evidence" value="ECO:0007669"/>
    <property type="project" value="TreeGrafter"/>
</dbReference>
<dbReference type="InterPro" id="IPR035892">
    <property type="entry name" value="C2_domain_sf"/>
</dbReference>
<dbReference type="SMART" id="SM00239">
    <property type="entry name" value="C2"/>
    <property type="match status" value="1"/>
</dbReference>
<dbReference type="Gene3D" id="3.20.20.190">
    <property type="entry name" value="Phosphatidylinositol (PI) phosphodiesterase"/>
    <property type="match status" value="1"/>
</dbReference>
<dbReference type="PRINTS" id="PR00390">
    <property type="entry name" value="PHPHLIPASEC"/>
</dbReference>
<keyword evidence="6 11" id="KW-0378">Hydrolase</keyword>
<dbReference type="GO" id="GO:0006950">
    <property type="term" value="P:response to stress"/>
    <property type="evidence" value="ECO:0007669"/>
    <property type="project" value="UniProtKB-ARBA"/>
</dbReference>
<keyword evidence="10" id="KW-0807">Transducer</keyword>
<evidence type="ECO:0000256" key="5">
    <source>
        <dbReference type="ARBA" id="ARBA00022475"/>
    </source>
</evidence>
<evidence type="ECO:0000256" key="10">
    <source>
        <dbReference type="ARBA" id="ARBA00023224"/>
    </source>
</evidence>
<dbReference type="PROSITE" id="PS50007">
    <property type="entry name" value="PIPLC_X_DOMAIN"/>
    <property type="match status" value="1"/>
</dbReference>
<dbReference type="Gramene" id="OE9A047992T1">
    <property type="protein sequence ID" value="OE9A047992C1"/>
    <property type="gene ID" value="OE9A047992"/>
</dbReference>
<evidence type="ECO:0000256" key="6">
    <source>
        <dbReference type="ARBA" id="ARBA00022801"/>
    </source>
</evidence>
<dbReference type="OrthoDB" id="269822at2759"/>
<dbReference type="SUPFAM" id="SSF51695">
    <property type="entry name" value="PLC-like phosphodiesterases"/>
    <property type="match status" value="1"/>
</dbReference>
<dbReference type="GO" id="GO:0005886">
    <property type="term" value="C:plasma membrane"/>
    <property type="evidence" value="ECO:0007669"/>
    <property type="project" value="UniProtKB-SubCell"/>
</dbReference>
<organism evidence="14 15">
    <name type="scientific">Olea europaea subsp. europaea</name>
    <dbReference type="NCBI Taxonomy" id="158383"/>
    <lineage>
        <taxon>Eukaryota</taxon>
        <taxon>Viridiplantae</taxon>
        <taxon>Streptophyta</taxon>
        <taxon>Embryophyta</taxon>
        <taxon>Tracheophyta</taxon>
        <taxon>Spermatophyta</taxon>
        <taxon>Magnoliopsida</taxon>
        <taxon>eudicotyledons</taxon>
        <taxon>Gunneridae</taxon>
        <taxon>Pentapetalae</taxon>
        <taxon>asterids</taxon>
        <taxon>lamiids</taxon>
        <taxon>Lamiales</taxon>
        <taxon>Oleaceae</taxon>
        <taxon>Oleeae</taxon>
        <taxon>Olea</taxon>
    </lineage>
</organism>
<evidence type="ECO:0000256" key="11">
    <source>
        <dbReference type="RuleBase" id="RU361133"/>
    </source>
</evidence>
<sequence>MEPKVGFNLFLHKPLSSLSPHLFTHTHTQTCSLVENYTHMSKQTYRVCCCFSRGFRQKEAETPAEIKALFEKYSENGVMTVEHLHNFLQEVQGEGKITLEESQNALESSLNLHKHRNIFHRKSLHLEEFFQYLLSDLNAPLPSPPKVHQDMTAPLSHYFIYTGHNSYLTGNQISSNCSDLPIIDALQRGVRVIELDMWPNSAKDDVDILHGGTLTNPVALIKCLGSIRDHAFVASEYPLILTLEDHLTPSLQAKVAEMVTQTFGDVLVSTTSECLSQFPSPESLKRRVILSTKPPKEYLETKSGKDEENGISTVKKSSEEAAWGKDKVSDYIDRLKINAENDLEHGDLNEEKLENAVKTHGTDIVRFTQRNLMRVYPKASRIDSSNFNPLIGWIYGAQMVAFNMQGHDRSLWLMQGMFRANGGCGYVKKPDLLLKVGPDNEVFDPKKKGLPVKKILKVKVYMGEGWNLDFKHTHFDLYSPPDFHVKVGIAGVLADTLVKKTKVIEDNWFPTWNEEFEFPLTVPELALLRVEVHEFDVSDKDDFGGQTCIPVSELKTGIRSMPLYNHKGDKYKSVKLLMRFNFV</sequence>
<dbReference type="Gene3D" id="1.10.238.10">
    <property type="entry name" value="EF-hand"/>
    <property type="match status" value="1"/>
</dbReference>
<dbReference type="GO" id="GO:0004435">
    <property type="term" value="F:phosphatidylinositol-4,5-bisphosphate phospholipase C activity"/>
    <property type="evidence" value="ECO:0007669"/>
    <property type="project" value="UniProtKB-EC"/>
</dbReference>
<dbReference type="AlphaFoldDB" id="A0A8S0RJ33"/>
<dbReference type="GO" id="GO:0016042">
    <property type="term" value="P:lipid catabolic process"/>
    <property type="evidence" value="ECO:0007669"/>
    <property type="project" value="UniProtKB-KW"/>
</dbReference>
<dbReference type="InterPro" id="IPR001711">
    <property type="entry name" value="PLipase_C_Pinositol-sp_Y"/>
</dbReference>
<dbReference type="Pfam" id="PF00168">
    <property type="entry name" value="C2"/>
    <property type="match status" value="1"/>
</dbReference>
<dbReference type="SUPFAM" id="SSF49562">
    <property type="entry name" value="C2 domain (Calcium/lipid-binding domain, CaLB)"/>
    <property type="match status" value="1"/>
</dbReference>
<evidence type="ECO:0000256" key="4">
    <source>
        <dbReference type="ARBA" id="ARBA00012368"/>
    </source>
</evidence>
<dbReference type="Gene3D" id="2.60.40.150">
    <property type="entry name" value="C2 domain"/>
    <property type="match status" value="1"/>
</dbReference>
<dbReference type="Pfam" id="PF00388">
    <property type="entry name" value="PI-PLC-X"/>
    <property type="match status" value="1"/>
</dbReference>
<dbReference type="InterPro" id="IPR000909">
    <property type="entry name" value="PLipase_C_PInositol-sp_X_dom"/>
</dbReference>
<evidence type="ECO:0000256" key="1">
    <source>
        <dbReference type="ARBA" id="ARBA00001195"/>
    </source>
</evidence>
<comment type="cofactor">
    <cofactor evidence="2">
        <name>Ca(2+)</name>
        <dbReference type="ChEBI" id="CHEBI:29108"/>
    </cofactor>
</comment>
<dbReference type="PANTHER" id="PTHR10336">
    <property type="entry name" value="PHOSPHOINOSITIDE-SPECIFIC PHOSPHOLIPASE C FAMILY PROTEIN"/>
    <property type="match status" value="1"/>
</dbReference>
<dbReference type="PROSITE" id="PS50008">
    <property type="entry name" value="PIPLC_Y_DOMAIN"/>
    <property type="match status" value="1"/>
</dbReference>
<reference evidence="14 15" key="1">
    <citation type="submission" date="2019-12" db="EMBL/GenBank/DDBJ databases">
        <authorList>
            <person name="Alioto T."/>
            <person name="Alioto T."/>
            <person name="Gomez Garrido J."/>
        </authorList>
    </citation>
    <scope>NUCLEOTIDE SEQUENCE [LARGE SCALE GENOMIC DNA]</scope>
</reference>
<dbReference type="EC" id="3.1.4.11" evidence="4 11"/>
<evidence type="ECO:0000256" key="2">
    <source>
        <dbReference type="ARBA" id="ARBA00001913"/>
    </source>
</evidence>
<accession>A0A8S0RJ33</accession>
<dbReference type="FunFam" id="2.60.40.150:FF:000060">
    <property type="entry name" value="Phosphoinositide phospholipase C"/>
    <property type="match status" value="1"/>
</dbReference>
<evidence type="ECO:0000256" key="3">
    <source>
        <dbReference type="ARBA" id="ARBA00004202"/>
    </source>
</evidence>
<dbReference type="PROSITE" id="PS50004">
    <property type="entry name" value="C2"/>
    <property type="match status" value="1"/>
</dbReference>
<name>A0A8S0RJ33_OLEEU</name>
<evidence type="ECO:0000259" key="13">
    <source>
        <dbReference type="PROSITE" id="PS50008"/>
    </source>
</evidence>
<evidence type="ECO:0000259" key="12">
    <source>
        <dbReference type="PROSITE" id="PS50004"/>
    </source>
</evidence>
<evidence type="ECO:0000313" key="15">
    <source>
        <dbReference type="Proteomes" id="UP000594638"/>
    </source>
</evidence>
<dbReference type="SMART" id="SM00148">
    <property type="entry name" value="PLCXc"/>
    <property type="match status" value="1"/>
</dbReference>
<keyword evidence="7 11" id="KW-0442">Lipid degradation</keyword>
<dbReference type="InterPro" id="IPR001192">
    <property type="entry name" value="PI-PLC_fam"/>
</dbReference>
<keyword evidence="5" id="KW-1003">Cell membrane</keyword>
<dbReference type="SMART" id="SM00149">
    <property type="entry name" value="PLCYc"/>
    <property type="match status" value="1"/>
</dbReference>
<dbReference type="CDD" id="cd00275">
    <property type="entry name" value="C2_PLC_like"/>
    <property type="match status" value="1"/>
</dbReference>
<keyword evidence="9" id="KW-0472">Membrane</keyword>
<dbReference type="EMBL" id="CACTIH010003633">
    <property type="protein sequence ID" value="CAA2979742.1"/>
    <property type="molecule type" value="Genomic_DNA"/>
</dbReference>
<dbReference type="GO" id="GO:0051209">
    <property type="term" value="P:release of sequestered calcium ion into cytosol"/>
    <property type="evidence" value="ECO:0007669"/>
    <property type="project" value="TreeGrafter"/>
</dbReference>
<proteinExistence type="predicted"/>
<dbReference type="Proteomes" id="UP000594638">
    <property type="component" value="Unassembled WGS sequence"/>
</dbReference>
<evidence type="ECO:0000256" key="9">
    <source>
        <dbReference type="ARBA" id="ARBA00023136"/>
    </source>
</evidence>
<keyword evidence="15" id="KW-1185">Reference proteome</keyword>
<feature type="domain" description="PI-PLC Y-box" evidence="13">
    <location>
        <begin position="344"/>
        <end position="433"/>
    </location>
</feature>
<dbReference type="FunFam" id="3.20.20.190:FF:000010">
    <property type="entry name" value="Phosphoinositide phospholipase C"/>
    <property type="match status" value="1"/>
</dbReference>
<evidence type="ECO:0000256" key="8">
    <source>
        <dbReference type="ARBA" id="ARBA00023098"/>
    </source>
</evidence>
<protein>
    <recommendedName>
        <fullName evidence="4 11">Phosphoinositide phospholipase C</fullName>
        <ecNumber evidence="4 11">3.1.4.11</ecNumber>
    </recommendedName>
</protein>
<evidence type="ECO:0000313" key="14">
    <source>
        <dbReference type="EMBL" id="CAA2979742.1"/>
    </source>
</evidence>
<dbReference type="Pfam" id="PF00387">
    <property type="entry name" value="PI-PLC-Y"/>
    <property type="match status" value="1"/>
</dbReference>
<dbReference type="InterPro" id="IPR000008">
    <property type="entry name" value="C2_dom"/>
</dbReference>
<evidence type="ECO:0000256" key="7">
    <source>
        <dbReference type="ARBA" id="ARBA00022963"/>
    </source>
</evidence>